<organism evidence="16 17">
    <name type="scientific">Aeromonas hydrophila</name>
    <dbReference type="NCBI Taxonomy" id="644"/>
    <lineage>
        <taxon>Bacteria</taxon>
        <taxon>Pseudomonadati</taxon>
        <taxon>Pseudomonadota</taxon>
        <taxon>Gammaproteobacteria</taxon>
        <taxon>Aeromonadales</taxon>
        <taxon>Aeromonadaceae</taxon>
        <taxon>Aeromonas</taxon>
    </lineage>
</organism>
<evidence type="ECO:0000259" key="15">
    <source>
        <dbReference type="PROSITE" id="PS50110"/>
    </source>
</evidence>
<dbReference type="InterPro" id="IPR003661">
    <property type="entry name" value="HisK_dim/P_dom"/>
</dbReference>
<dbReference type="SMART" id="SM00388">
    <property type="entry name" value="HisKA"/>
    <property type="match status" value="1"/>
</dbReference>
<dbReference type="Gene3D" id="3.30.565.10">
    <property type="entry name" value="Histidine kinase-like ATPase, C-terminal domain"/>
    <property type="match status" value="1"/>
</dbReference>
<dbReference type="SMART" id="SM00448">
    <property type="entry name" value="REC"/>
    <property type="match status" value="1"/>
</dbReference>
<protein>
    <recommendedName>
        <fullName evidence="10">Sensory/regulatory protein RpfC</fullName>
        <ecNumber evidence="2">2.7.13.3</ecNumber>
    </recommendedName>
</protein>
<keyword evidence="8" id="KW-0902">Two-component regulatory system</keyword>
<dbReference type="InterPro" id="IPR036641">
    <property type="entry name" value="HPT_dom_sf"/>
</dbReference>
<evidence type="ECO:0000313" key="17">
    <source>
        <dbReference type="Proteomes" id="UP000859505"/>
    </source>
</evidence>
<dbReference type="InterPro" id="IPR001638">
    <property type="entry name" value="Solute-binding_3/MltF_N"/>
</dbReference>
<keyword evidence="4" id="KW-0808">Transferase</keyword>
<dbReference type="Proteomes" id="UP000859505">
    <property type="component" value="Unassembled WGS sequence"/>
</dbReference>
<keyword evidence="12" id="KW-0175">Coiled coil</keyword>
<dbReference type="SUPFAM" id="SSF47384">
    <property type="entry name" value="Homodimeric domain of signal transducing histidine kinase"/>
    <property type="match status" value="1"/>
</dbReference>
<evidence type="ECO:0000256" key="4">
    <source>
        <dbReference type="ARBA" id="ARBA00022679"/>
    </source>
</evidence>
<dbReference type="InterPro" id="IPR003594">
    <property type="entry name" value="HATPase_dom"/>
</dbReference>
<evidence type="ECO:0000259" key="14">
    <source>
        <dbReference type="PROSITE" id="PS50109"/>
    </source>
</evidence>
<comment type="caution">
    <text evidence="16">The sequence shown here is derived from an EMBL/GenBank/DDBJ whole genome shotgun (WGS) entry which is preliminary data.</text>
</comment>
<dbReference type="Pfam" id="PF02518">
    <property type="entry name" value="HATPase_c"/>
    <property type="match status" value="1"/>
</dbReference>
<evidence type="ECO:0000313" key="16">
    <source>
        <dbReference type="EMBL" id="HAT6343108.1"/>
    </source>
</evidence>
<evidence type="ECO:0000256" key="2">
    <source>
        <dbReference type="ARBA" id="ARBA00012438"/>
    </source>
</evidence>
<dbReference type="InterPro" id="IPR008207">
    <property type="entry name" value="Sig_transdc_His_kin_Hpt_dom"/>
</dbReference>
<feature type="domain" description="Histidine kinase" evidence="14">
    <location>
        <begin position="568"/>
        <end position="789"/>
    </location>
</feature>
<comment type="subunit">
    <text evidence="9">At low DSF concentrations, interacts with RpfF.</text>
</comment>
<dbReference type="PANTHER" id="PTHR45339">
    <property type="entry name" value="HYBRID SIGNAL TRANSDUCTION HISTIDINE KINASE J"/>
    <property type="match status" value="1"/>
</dbReference>
<dbReference type="InterPro" id="IPR005467">
    <property type="entry name" value="His_kinase_dom"/>
</dbReference>
<evidence type="ECO:0000256" key="13">
    <source>
        <dbReference type="SAM" id="Phobius"/>
    </source>
</evidence>
<accession>A0AAD3U8X5</accession>
<proteinExistence type="predicted"/>
<dbReference type="Pfam" id="PF00497">
    <property type="entry name" value="SBP_bac_3"/>
    <property type="match status" value="2"/>
</dbReference>
<feature type="transmembrane region" description="Helical" evidence="13">
    <location>
        <begin position="7"/>
        <end position="28"/>
    </location>
</feature>
<evidence type="ECO:0000256" key="6">
    <source>
        <dbReference type="ARBA" id="ARBA00022777"/>
    </source>
</evidence>
<dbReference type="SMART" id="SM00062">
    <property type="entry name" value="PBPb"/>
    <property type="match status" value="2"/>
</dbReference>
<dbReference type="Gene3D" id="1.20.120.160">
    <property type="entry name" value="HPT domain"/>
    <property type="match status" value="1"/>
</dbReference>
<dbReference type="GO" id="GO:0005886">
    <property type="term" value="C:plasma membrane"/>
    <property type="evidence" value="ECO:0007669"/>
    <property type="project" value="UniProtKB-SubCell"/>
</dbReference>
<evidence type="ECO:0000256" key="7">
    <source>
        <dbReference type="ARBA" id="ARBA00022840"/>
    </source>
</evidence>
<feature type="domain" description="Response regulatory" evidence="15">
    <location>
        <begin position="910"/>
        <end position="1026"/>
    </location>
</feature>
<dbReference type="Gene3D" id="3.40.50.2300">
    <property type="match status" value="1"/>
</dbReference>
<dbReference type="SUPFAM" id="SSF53850">
    <property type="entry name" value="Periplasmic binding protein-like II"/>
    <property type="match status" value="2"/>
</dbReference>
<evidence type="ECO:0000256" key="10">
    <source>
        <dbReference type="ARBA" id="ARBA00068150"/>
    </source>
</evidence>
<dbReference type="PROSITE" id="PS50110">
    <property type="entry name" value="RESPONSE_REGULATORY"/>
    <property type="match status" value="1"/>
</dbReference>
<dbReference type="GO" id="GO:0005524">
    <property type="term" value="F:ATP binding"/>
    <property type="evidence" value="ECO:0007669"/>
    <property type="project" value="UniProtKB-KW"/>
</dbReference>
<dbReference type="CDD" id="cd01007">
    <property type="entry name" value="PBP2_BvgS_HisK_like"/>
    <property type="match status" value="2"/>
</dbReference>
<comment type="catalytic activity">
    <reaction evidence="1">
        <text>ATP + protein L-histidine = ADP + protein N-phospho-L-histidine.</text>
        <dbReference type="EC" id="2.7.13.3"/>
    </reaction>
</comment>
<dbReference type="Pfam" id="PF01627">
    <property type="entry name" value="Hpt"/>
    <property type="match status" value="1"/>
</dbReference>
<keyword evidence="13" id="KW-0812">Transmembrane</keyword>
<keyword evidence="6" id="KW-0418">Kinase</keyword>
<dbReference type="InterPro" id="IPR036890">
    <property type="entry name" value="HATPase_C_sf"/>
</dbReference>
<reference evidence="16" key="2">
    <citation type="submission" date="2020-01" db="EMBL/GenBank/DDBJ databases">
        <authorList>
            <consortium name="NCBI Pathogen Detection Project"/>
        </authorList>
    </citation>
    <scope>NUCLEOTIDE SEQUENCE</scope>
    <source>
        <strain evidence="16">OLC2673_Aeromonas</strain>
    </source>
</reference>
<name>A0AAD3U8X5_AERHY</name>
<dbReference type="FunFam" id="3.30.565.10:FF:000010">
    <property type="entry name" value="Sensor histidine kinase RcsC"/>
    <property type="match status" value="1"/>
</dbReference>
<evidence type="ECO:0000256" key="8">
    <source>
        <dbReference type="ARBA" id="ARBA00023012"/>
    </source>
</evidence>
<gene>
    <name evidence="16" type="ORF">JAJ28_000792</name>
</gene>
<evidence type="ECO:0000256" key="11">
    <source>
        <dbReference type="PROSITE-ProRule" id="PRU00169"/>
    </source>
</evidence>
<dbReference type="PRINTS" id="PR00344">
    <property type="entry name" value="BCTRLSENSOR"/>
</dbReference>
<evidence type="ECO:0000256" key="5">
    <source>
        <dbReference type="ARBA" id="ARBA00022741"/>
    </source>
</evidence>
<dbReference type="FunFam" id="1.10.287.130:FF:000002">
    <property type="entry name" value="Two-component osmosensing histidine kinase"/>
    <property type="match status" value="1"/>
</dbReference>
<dbReference type="InterPro" id="IPR036097">
    <property type="entry name" value="HisK_dim/P_sf"/>
</dbReference>
<dbReference type="EMBL" id="DACTUL010000004">
    <property type="protein sequence ID" value="HAT6343108.1"/>
    <property type="molecule type" value="Genomic_DNA"/>
</dbReference>
<dbReference type="SUPFAM" id="SSF55874">
    <property type="entry name" value="ATPase domain of HSP90 chaperone/DNA topoisomerase II/histidine kinase"/>
    <property type="match status" value="1"/>
</dbReference>
<dbReference type="InterPro" id="IPR001789">
    <property type="entry name" value="Sig_transdc_resp-reg_receiver"/>
</dbReference>
<dbReference type="CDD" id="cd17546">
    <property type="entry name" value="REC_hyHK_CKI1_RcsC-like"/>
    <property type="match status" value="1"/>
</dbReference>
<dbReference type="EC" id="2.7.13.3" evidence="2"/>
<evidence type="ECO:0000256" key="9">
    <source>
        <dbReference type="ARBA" id="ARBA00064003"/>
    </source>
</evidence>
<feature type="modified residue" description="4-aspartylphosphate" evidence="11">
    <location>
        <position position="959"/>
    </location>
</feature>
<keyword evidence="3 11" id="KW-0597">Phosphoprotein</keyword>
<dbReference type="Pfam" id="PF00512">
    <property type="entry name" value="HisKA"/>
    <property type="match status" value="1"/>
</dbReference>
<dbReference type="PROSITE" id="PS50109">
    <property type="entry name" value="HIS_KIN"/>
    <property type="match status" value="1"/>
</dbReference>
<dbReference type="SMART" id="SM00387">
    <property type="entry name" value="HATPase_c"/>
    <property type="match status" value="1"/>
</dbReference>
<keyword evidence="13" id="KW-1133">Transmembrane helix</keyword>
<dbReference type="SUPFAM" id="SSF47226">
    <property type="entry name" value="Histidine-containing phosphotransfer domain, HPT domain"/>
    <property type="match status" value="1"/>
</dbReference>
<dbReference type="InterPro" id="IPR011006">
    <property type="entry name" value="CheY-like_superfamily"/>
</dbReference>
<keyword evidence="13" id="KW-0472">Membrane</keyword>
<dbReference type="RefSeq" id="WP_408790492.1">
    <property type="nucleotide sequence ID" value="NZ_JBGWTT010000006.1"/>
</dbReference>
<dbReference type="PANTHER" id="PTHR45339:SF5">
    <property type="entry name" value="HISTIDINE KINASE"/>
    <property type="match status" value="1"/>
</dbReference>
<evidence type="ECO:0000256" key="3">
    <source>
        <dbReference type="ARBA" id="ARBA00022553"/>
    </source>
</evidence>
<dbReference type="Gene3D" id="1.10.287.130">
    <property type="match status" value="1"/>
</dbReference>
<sequence length="1143" mass="127173">MRCSNVTIYRCIIVILLFNFCIFTKTTLAHNKNTLPTVKVGLLLGGWGPFQQWDGYNASGFSVELITILAKNLDYHIEWKAYPDWNQLYAASCAGQVDILLDAFRADERKCVTYSRPYYSSPTVVVVRHDSPFFRDVSGLSKSRMAIEAGFLTEKLVRSHYPDVSRLLFQHTDSALQAVLDKRADAYIGNLHVTNQFIAQHPELAVVAQAPLLMESLHLGISKHKSRLGVRFDTAIQALTVEERSALEQSWLGDSSLSFQGHSGFLLRPDEREWLSRLPPLRLGFIPGWMPFSYADNAGKLTGLIVDYLDVFKEKLGLAYQYRADQSWPELLQALLHQEADLAIIPVRISQRVTGWQVSQPIASFPVVIAMSRGSSTLGGFADLAGKHVLLTDSMLIAGVRERIPDIRITIVESPEEGLAMLAAGKGDAYMGNLAVISRLINERFDDSLHIVAPTPFRDELAVAVRDTYAPLLPLINRVLASMSDKEKRQIRNTWLAVNYNEGVSWHKLVSTLIPVGVGITLFILSLSIAYFHLRQEITRRRQVEADLAFAKEEAELAARQKADFLATMSHEIRTPMNGIIGMAEQLRFTPLDPEQRQMVGIINQGAEGLLQLIGNVLDYSKLDAGKMELAPTSFLLRELIDSVLTMTSSELQRKGLQLYLRVDDEVGARFYGDVLRLKQVLFNLASNAIKFTERGFIELSIRVEGETDEEQWLLLGVQDTGIGMSEDVQARVFNAFEQADGATTRSYGGTGLGLSISRTLATLMGGRLRLESAPGLGTHIGLSIPLGLEARHEPDPKLAGRNVFMALPDGKLHHTLRLHLLSLGLQLCEAPQGADLLFGDLNEPAAIRVAPLGSVLGYQLGNDGHYCLNSNPLTWQAVRDVCYRQLGLAEQLPSDLPSVGADEPLLPQRLLVVEDHHLNQVLVQRQLKQLNLQCDLAENGRQALAMLTFHRYDLILCDCQMPVMDGYEFTRRVRATEGLAQLPIIAMTANVLPEQVQRCLAAGMNDVLGKPVLMDGLRQMLMKWQILPVPRLLDISALRAAFGSSFGTMLLSFRQDLEQSLGMSHEDDKALADWAHRQAGTIAMMRVDGVAEQAWHLEEQIRKDGRARCEVELTKFRDVLQQLVDELAALSRDCGQQAAALR</sequence>
<dbReference type="Gene3D" id="3.40.190.10">
    <property type="entry name" value="Periplasmic binding protein-like II"/>
    <property type="match status" value="4"/>
</dbReference>
<dbReference type="GO" id="GO:0000155">
    <property type="term" value="F:phosphorelay sensor kinase activity"/>
    <property type="evidence" value="ECO:0007669"/>
    <property type="project" value="InterPro"/>
</dbReference>
<dbReference type="SUPFAM" id="SSF52172">
    <property type="entry name" value="CheY-like"/>
    <property type="match status" value="1"/>
</dbReference>
<evidence type="ECO:0000256" key="12">
    <source>
        <dbReference type="SAM" id="Coils"/>
    </source>
</evidence>
<reference evidence="16" key="1">
    <citation type="journal article" date="2018" name="Genome Biol.">
        <title>SKESA: strategic k-mer extension for scrupulous assemblies.</title>
        <authorList>
            <person name="Souvorov A."/>
            <person name="Agarwala R."/>
            <person name="Lipman D.J."/>
        </authorList>
    </citation>
    <scope>NUCLEOTIDE SEQUENCE</scope>
    <source>
        <strain evidence="16">OLC2673_Aeromonas</strain>
    </source>
</reference>
<dbReference type="AlphaFoldDB" id="A0AAD3U8X5"/>
<dbReference type="InterPro" id="IPR004358">
    <property type="entry name" value="Sig_transdc_His_kin-like_C"/>
</dbReference>
<dbReference type="CDD" id="cd16922">
    <property type="entry name" value="HATPase_EvgS-ArcB-TorS-like"/>
    <property type="match status" value="1"/>
</dbReference>
<keyword evidence="5" id="KW-0547">Nucleotide-binding</keyword>
<dbReference type="Pfam" id="PF00072">
    <property type="entry name" value="Response_reg"/>
    <property type="match status" value="1"/>
</dbReference>
<feature type="coiled-coil region" evidence="12">
    <location>
        <begin position="534"/>
        <end position="561"/>
    </location>
</feature>
<keyword evidence="7" id="KW-0067">ATP-binding</keyword>
<dbReference type="CDD" id="cd00082">
    <property type="entry name" value="HisKA"/>
    <property type="match status" value="1"/>
</dbReference>
<evidence type="ECO:0000256" key="1">
    <source>
        <dbReference type="ARBA" id="ARBA00000085"/>
    </source>
</evidence>